<dbReference type="Proteomes" id="UP000051952">
    <property type="component" value="Unassembled WGS sequence"/>
</dbReference>
<accession>A0A0S4JQV8</accession>
<dbReference type="VEuPathDB" id="TriTrypDB:BSAL_38635"/>
<name>A0A0S4JQV8_BODSA</name>
<organism evidence="2 3">
    <name type="scientific">Bodo saltans</name>
    <name type="common">Flagellated protozoan</name>
    <dbReference type="NCBI Taxonomy" id="75058"/>
    <lineage>
        <taxon>Eukaryota</taxon>
        <taxon>Discoba</taxon>
        <taxon>Euglenozoa</taxon>
        <taxon>Kinetoplastea</taxon>
        <taxon>Metakinetoplastina</taxon>
        <taxon>Eubodonida</taxon>
        <taxon>Bodonidae</taxon>
        <taxon>Bodo</taxon>
    </lineage>
</organism>
<evidence type="ECO:0000256" key="1">
    <source>
        <dbReference type="SAM" id="MobiDB-lite"/>
    </source>
</evidence>
<sequence>MLLFELVAQHADASFSSSLWTKAVINALHEAHVDTLHTTFVNDLHSLDRLCHQWFVRYGGTRHLHQHTELDDHTTLLVPIVERLSMLHAALGDWRVPTNLLPSGTLSLEQEVALQTSSGSRQSAGHRLDITSPLPLAASILLDDASRNWRSAAALMQQLSHTSVEGRPSAAIVNSRAKDAFRRFQVAFASSSAVLALPLTNAELVFDATRLRDISGACAAAAQYFFASTREGSSEQHALLASLSAYAAQLCVTCRRFGEEWDSVVGSVLSAASYKHRADAALAPSLKNPRVIPDMPLVLGLLLEAKRHMFDALVDNSPATHHASARRLLLARVFPTSLGLQHDINTLLLKEEHENAIVYHEKPMLRHQLGSVDIDKHDSKPANIKLYEKSLEWSTSFRGGMDVNVLHNREMNPFLKFGPTAASFQLQPVNDDVGAVVAPQQQHPSGESSQNDDDDDDDDDDAFQDAESAEDALHRLLQTDLPSAVAAVVLDDVPSYTQMLRDVLSAVQGFQLREERSTVSTNDDTVPWWLVSMGNTLGDELSRLRADLGVLHEERKRFITANVQSPDESLNDVERELQTWFANTRPLLSKDCTTHLPVTSTGGRRFVEFAGLHVDYVLRHCPEGPVLVDALKALRLLLASADSTWSALFEGAVSLAHAHDVAPSTYASFQLLLNTARQSWTASRVSTVYIKRYLQTMFVDAGRLRELCVEGAAASLGLSRLNMVGTIRRRRVTCTRP</sequence>
<keyword evidence="3" id="KW-1185">Reference proteome</keyword>
<evidence type="ECO:0000313" key="3">
    <source>
        <dbReference type="Proteomes" id="UP000051952"/>
    </source>
</evidence>
<feature type="compositionally biased region" description="Acidic residues" evidence="1">
    <location>
        <begin position="450"/>
        <end position="463"/>
    </location>
</feature>
<dbReference type="EMBL" id="CYKH01002073">
    <property type="protein sequence ID" value="CUG92642.1"/>
    <property type="molecule type" value="Genomic_DNA"/>
</dbReference>
<protein>
    <submittedName>
        <fullName evidence="2">Uncharacterized protein</fullName>
    </submittedName>
</protein>
<proteinExistence type="predicted"/>
<feature type="region of interest" description="Disordered" evidence="1">
    <location>
        <begin position="439"/>
        <end position="463"/>
    </location>
</feature>
<gene>
    <name evidence="2" type="ORF">BSAL_38635</name>
</gene>
<evidence type="ECO:0000313" key="2">
    <source>
        <dbReference type="EMBL" id="CUG92642.1"/>
    </source>
</evidence>
<reference evidence="3" key="1">
    <citation type="submission" date="2015-09" db="EMBL/GenBank/DDBJ databases">
        <authorList>
            <consortium name="Pathogen Informatics"/>
        </authorList>
    </citation>
    <scope>NUCLEOTIDE SEQUENCE [LARGE SCALE GENOMIC DNA]</scope>
    <source>
        <strain evidence="3">Lake Konstanz</strain>
    </source>
</reference>
<dbReference type="AlphaFoldDB" id="A0A0S4JQV8"/>
<feature type="compositionally biased region" description="Polar residues" evidence="1">
    <location>
        <begin position="439"/>
        <end position="449"/>
    </location>
</feature>